<dbReference type="Proteomes" id="UP001054945">
    <property type="component" value="Unassembled WGS sequence"/>
</dbReference>
<organism evidence="1 2">
    <name type="scientific">Caerostris extrusa</name>
    <name type="common">Bark spider</name>
    <name type="synonym">Caerostris bankana</name>
    <dbReference type="NCBI Taxonomy" id="172846"/>
    <lineage>
        <taxon>Eukaryota</taxon>
        <taxon>Metazoa</taxon>
        <taxon>Ecdysozoa</taxon>
        <taxon>Arthropoda</taxon>
        <taxon>Chelicerata</taxon>
        <taxon>Arachnida</taxon>
        <taxon>Araneae</taxon>
        <taxon>Araneomorphae</taxon>
        <taxon>Entelegynae</taxon>
        <taxon>Araneoidea</taxon>
        <taxon>Araneidae</taxon>
        <taxon>Caerostris</taxon>
    </lineage>
</organism>
<gene>
    <name evidence="1" type="ORF">CEXT_280411</name>
</gene>
<name>A0AAV4UUW1_CAEEX</name>
<evidence type="ECO:0000313" key="1">
    <source>
        <dbReference type="EMBL" id="GIY61622.1"/>
    </source>
</evidence>
<reference evidence="1 2" key="1">
    <citation type="submission" date="2021-06" db="EMBL/GenBank/DDBJ databases">
        <title>Caerostris extrusa draft genome.</title>
        <authorList>
            <person name="Kono N."/>
            <person name="Arakawa K."/>
        </authorList>
    </citation>
    <scope>NUCLEOTIDE SEQUENCE [LARGE SCALE GENOMIC DNA]</scope>
</reference>
<protein>
    <submittedName>
        <fullName evidence="1">Uncharacterized protein</fullName>
    </submittedName>
</protein>
<dbReference type="AlphaFoldDB" id="A0AAV4UUW1"/>
<evidence type="ECO:0000313" key="2">
    <source>
        <dbReference type="Proteomes" id="UP001054945"/>
    </source>
</evidence>
<comment type="caution">
    <text evidence="1">The sequence shown here is derived from an EMBL/GenBank/DDBJ whole genome shotgun (WGS) entry which is preliminary data.</text>
</comment>
<keyword evidence="2" id="KW-1185">Reference proteome</keyword>
<accession>A0AAV4UUW1</accession>
<sequence length="142" mass="16102">MNRNSQSLYYSPQLLKSNLVTLRLTDIPTFLLLGKFQTEPPSTQKHLCNHPMKKILIEEYLICHKKLKIVFNTLPAVKMDVLLLVELVALVADPLQMGHLVFVVDPLATNGVVSVLPHVTADKLKHQKQKYDHNPEILSSNK</sequence>
<dbReference type="EMBL" id="BPLR01013494">
    <property type="protein sequence ID" value="GIY61622.1"/>
    <property type="molecule type" value="Genomic_DNA"/>
</dbReference>
<proteinExistence type="predicted"/>